<accession>A0A6J4P6G1</accession>
<reference evidence="2" key="1">
    <citation type="submission" date="2020-02" db="EMBL/GenBank/DDBJ databases">
        <authorList>
            <person name="Meier V. D."/>
        </authorList>
    </citation>
    <scope>NUCLEOTIDE SEQUENCE</scope>
    <source>
        <strain evidence="2">AVDCRST_MAG60</strain>
    </source>
</reference>
<dbReference type="EMBL" id="CADCUN010000241">
    <property type="protein sequence ID" value="CAA9404103.1"/>
    <property type="molecule type" value="Genomic_DNA"/>
</dbReference>
<dbReference type="AlphaFoldDB" id="A0A6J4P6G1"/>
<sequence>AHRLPPACDHRDPLRHRRRPRGRGGHLRVRLPPGGAQSPDRLHERDARRPGPTGDRRLRRGRHAARRGPLPPRRGRTPRPRRRPGGHPGPLCGLRGRRRGGRRRPRAPRVHGRRPHLRPAHARRRTRLDPNPRRRDRSGERGRCPRAVPAPAVGAGRTARGAPPTPTRGPARVDRPAVRAGPLDPGDDRPGRWRARARDRRRQERPHHVAGRPRGRAGPGRRGAVRLRPCRCPGAGGRGRRPAARRRTRACRRRQRVVGAPRDATARRDRGACHGPRRGGRQRV</sequence>
<feature type="compositionally biased region" description="Basic residues" evidence="1">
    <location>
        <begin position="238"/>
        <end position="256"/>
    </location>
</feature>
<proteinExistence type="predicted"/>
<feature type="compositionally biased region" description="Basic residues" evidence="1">
    <location>
        <begin position="73"/>
        <end position="85"/>
    </location>
</feature>
<protein>
    <submittedName>
        <fullName evidence="2">ABC transporter, substrate-binding protein (Cluster 8, B12/iron complex)</fullName>
    </submittedName>
</protein>
<gene>
    <name evidence="2" type="ORF">AVDCRST_MAG60-2273</name>
</gene>
<feature type="non-terminal residue" evidence="2">
    <location>
        <position position="284"/>
    </location>
</feature>
<feature type="compositionally biased region" description="Basic residues" evidence="1">
    <location>
        <begin position="275"/>
        <end position="284"/>
    </location>
</feature>
<name>A0A6J4P6G1_9ACTN</name>
<evidence type="ECO:0000313" key="2">
    <source>
        <dbReference type="EMBL" id="CAA9404103.1"/>
    </source>
</evidence>
<feature type="region of interest" description="Disordered" evidence="1">
    <location>
        <begin position="1"/>
        <end position="284"/>
    </location>
</feature>
<organism evidence="2">
    <name type="scientific">uncultured Nocardioides sp</name>
    <dbReference type="NCBI Taxonomy" id="198441"/>
    <lineage>
        <taxon>Bacteria</taxon>
        <taxon>Bacillati</taxon>
        <taxon>Actinomycetota</taxon>
        <taxon>Actinomycetes</taxon>
        <taxon>Propionibacteriales</taxon>
        <taxon>Nocardioidaceae</taxon>
        <taxon>Nocardioides</taxon>
        <taxon>environmental samples</taxon>
    </lineage>
</organism>
<feature type="compositionally biased region" description="Basic residues" evidence="1">
    <location>
        <begin position="95"/>
        <end position="126"/>
    </location>
</feature>
<evidence type="ECO:0000256" key="1">
    <source>
        <dbReference type="SAM" id="MobiDB-lite"/>
    </source>
</evidence>
<feature type="compositionally biased region" description="Basic residues" evidence="1">
    <location>
        <begin position="192"/>
        <end position="215"/>
    </location>
</feature>
<feature type="compositionally biased region" description="Basic residues" evidence="1">
    <location>
        <begin position="57"/>
        <end position="66"/>
    </location>
</feature>
<feature type="compositionally biased region" description="Basic and acidic residues" evidence="1">
    <location>
        <begin position="40"/>
        <end position="49"/>
    </location>
</feature>
<feature type="compositionally biased region" description="Basic residues" evidence="1">
    <location>
        <begin position="13"/>
        <end position="29"/>
    </location>
</feature>
<feature type="compositionally biased region" description="Basic and acidic residues" evidence="1">
    <location>
        <begin position="127"/>
        <end position="143"/>
    </location>
</feature>
<feature type="compositionally biased region" description="Low complexity" evidence="1">
    <location>
        <begin position="145"/>
        <end position="162"/>
    </location>
</feature>
<feature type="non-terminal residue" evidence="2">
    <location>
        <position position="1"/>
    </location>
</feature>